<dbReference type="Proteomes" id="UP001499930">
    <property type="component" value="Unassembled WGS sequence"/>
</dbReference>
<keyword evidence="1" id="KW-0175">Coiled coil</keyword>
<dbReference type="RefSeq" id="WP_344888406.1">
    <property type="nucleotide sequence ID" value="NZ_BAAAWD010000004.1"/>
</dbReference>
<keyword evidence="4" id="KW-1185">Reference proteome</keyword>
<reference evidence="3 4" key="1">
    <citation type="journal article" date="2019" name="Int. J. Syst. Evol. Microbiol.">
        <title>The Global Catalogue of Microorganisms (GCM) 10K type strain sequencing project: providing services to taxonomists for standard genome sequencing and annotation.</title>
        <authorList>
            <consortium name="The Broad Institute Genomics Platform"/>
            <consortium name="The Broad Institute Genome Sequencing Center for Infectious Disease"/>
            <person name="Wu L."/>
            <person name="Ma J."/>
        </authorList>
    </citation>
    <scope>NUCLEOTIDE SEQUENCE [LARGE SCALE GENOMIC DNA]</scope>
    <source>
        <strain evidence="3 4">JCM 3106</strain>
    </source>
</reference>
<comment type="caution">
    <text evidence="3">The sequence shown here is derived from an EMBL/GenBank/DDBJ whole genome shotgun (WGS) entry which is preliminary data.</text>
</comment>
<feature type="compositionally biased region" description="Basic and acidic residues" evidence="2">
    <location>
        <begin position="78"/>
        <end position="92"/>
    </location>
</feature>
<sequence length="99" mass="11073">MDFARQLRTLQADADRLAAELADARQRVEAAARAYDARRRYAPAGIETCAAHTAWALALNEWAHTLIAHAAARDRLASERRDVDRAADDHFPAHTRRAL</sequence>
<dbReference type="EMBL" id="BAAAWD010000004">
    <property type="protein sequence ID" value="GAA2990441.1"/>
    <property type="molecule type" value="Genomic_DNA"/>
</dbReference>
<protein>
    <submittedName>
        <fullName evidence="3">Uncharacterized protein</fullName>
    </submittedName>
</protein>
<proteinExistence type="predicted"/>
<feature type="coiled-coil region" evidence="1">
    <location>
        <begin position="7"/>
        <end position="34"/>
    </location>
</feature>
<name>A0ABN3XRN8_9ACTN</name>
<accession>A0ABN3XRN8</accession>
<organism evidence="3 4">
    <name type="scientific">Streptosporangium longisporum</name>
    <dbReference type="NCBI Taxonomy" id="46187"/>
    <lineage>
        <taxon>Bacteria</taxon>
        <taxon>Bacillati</taxon>
        <taxon>Actinomycetota</taxon>
        <taxon>Actinomycetes</taxon>
        <taxon>Streptosporangiales</taxon>
        <taxon>Streptosporangiaceae</taxon>
        <taxon>Streptosporangium</taxon>
    </lineage>
</organism>
<feature type="region of interest" description="Disordered" evidence="2">
    <location>
        <begin position="78"/>
        <end position="99"/>
    </location>
</feature>
<evidence type="ECO:0000313" key="4">
    <source>
        <dbReference type="Proteomes" id="UP001499930"/>
    </source>
</evidence>
<gene>
    <name evidence="3" type="ORF">GCM10017559_08080</name>
</gene>
<evidence type="ECO:0000313" key="3">
    <source>
        <dbReference type="EMBL" id="GAA2990441.1"/>
    </source>
</evidence>
<evidence type="ECO:0000256" key="1">
    <source>
        <dbReference type="SAM" id="Coils"/>
    </source>
</evidence>
<evidence type="ECO:0000256" key="2">
    <source>
        <dbReference type="SAM" id="MobiDB-lite"/>
    </source>
</evidence>